<feature type="transmembrane region" description="Helical" evidence="7">
    <location>
        <begin position="55"/>
        <end position="76"/>
    </location>
</feature>
<dbReference type="PANTHER" id="PTHR12300:SF161">
    <property type="entry name" value="RECEPTOR EXPRESSION-ENHANCING PROTEIN"/>
    <property type="match status" value="1"/>
</dbReference>
<dbReference type="OrthoDB" id="10009287at2759"/>
<keyword evidence="8" id="KW-0732">Signal</keyword>
<keyword evidence="4 7" id="KW-1133">Transmembrane helix</keyword>
<accession>D2VD23</accession>
<organism evidence="10">
    <name type="scientific">Naegleria gruberi</name>
    <name type="common">Amoeba</name>
    <dbReference type="NCBI Taxonomy" id="5762"/>
    <lineage>
        <taxon>Eukaryota</taxon>
        <taxon>Discoba</taxon>
        <taxon>Heterolobosea</taxon>
        <taxon>Tetramitia</taxon>
        <taxon>Eutetramitia</taxon>
        <taxon>Vahlkampfiidae</taxon>
        <taxon>Naegleria</taxon>
    </lineage>
</organism>
<dbReference type="GO" id="GO:0016020">
    <property type="term" value="C:membrane"/>
    <property type="evidence" value="ECO:0007669"/>
    <property type="project" value="UniProtKB-SubCell"/>
</dbReference>
<evidence type="ECO:0000256" key="5">
    <source>
        <dbReference type="ARBA" id="ARBA00023136"/>
    </source>
</evidence>
<dbReference type="KEGG" id="ngr:NAEGRDRAFT_79513"/>
<dbReference type="PANTHER" id="PTHR12300">
    <property type="entry name" value="HVA22-LIKE PROTEINS"/>
    <property type="match status" value="1"/>
</dbReference>
<evidence type="ECO:0000256" key="4">
    <source>
        <dbReference type="ARBA" id="ARBA00022989"/>
    </source>
</evidence>
<comment type="subcellular location">
    <subcellularLocation>
        <location evidence="1 6">Membrane</location>
        <topology evidence="1 6">Multi-pass membrane protein</topology>
    </subcellularLocation>
</comment>
<evidence type="ECO:0000256" key="8">
    <source>
        <dbReference type="SAM" id="SignalP"/>
    </source>
</evidence>
<keyword evidence="10" id="KW-1185">Reference proteome</keyword>
<dbReference type="STRING" id="5762.D2VD23"/>
<dbReference type="InterPro" id="IPR004345">
    <property type="entry name" value="TB2_DP1_HVA22"/>
</dbReference>
<evidence type="ECO:0000313" key="9">
    <source>
        <dbReference type="EMBL" id="EFC45253.1"/>
    </source>
</evidence>
<feature type="signal peptide" evidence="8">
    <location>
        <begin position="1"/>
        <end position="26"/>
    </location>
</feature>
<dbReference type="GeneID" id="8849029"/>
<evidence type="ECO:0000256" key="2">
    <source>
        <dbReference type="ARBA" id="ARBA00008573"/>
    </source>
</evidence>
<evidence type="ECO:0000256" key="3">
    <source>
        <dbReference type="ARBA" id="ARBA00022692"/>
    </source>
</evidence>
<dbReference type="VEuPathDB" id="AmoebaDB:NAEGRDRAFT_79513"/>
<protein>
    <submittedName>
        <fullName evidence="9">HVA22 family protein</fullName>
    </submittedName>
</protein>
<evidence type="ECO:0000256" key="6">
    <source>
        <dbReference type="RuleBase" id="RU362006"/>
    </source>
</evidence>
<dbReference type="RefSeq" id="XP_002677997.1">
    <property type="nucleotide sequence ID" value="XM_002677951.1"/>
</dbReference>
<dbReference type="AlphaFoldDB" id="D2VD23"/>
<name>D2VD23_NAEGR</name>
<dbReference type="FunCoup" id="D2VD23">
    <property type="interactions" value="78"/>
</dbReference>
<dbReference type="Pfam" id="PF03134">
    <property type="entry name" value="TB2_DP1_HVA22"/>
    <property type="match status" value="1"/>
</dbReference>
<keyword evidence="5 7" id="KW-0472">Membrane</keyword>
<sequence length="192" mass="21594">MKTSILASTALVCCGLAYLNHQFVNAAAEDKSSSANVKVVYVEKDGAVSSDSVEYLFSSAISQFICHLIAFLLPAYASFKAIRSPGGDDDKQWLTYWIIYSFVHVIEYYLLIIVTFIPFYWEIKIAFILWLIAPQTRGATMLYHQYVEPLLNKHETEINETIGKVGSRASVVVKDLTNQVLQSVINNKVNNE</sequence>
<comment type="similarity">
    <text evidence="2 6">Belongs to the DP1 family.</text>
</comment>
<feature type="transmembrane region" description="Helical" evidence="7">
    <location>
        <begin position="97"/>
        <end position="121"/>
    </location>
</feature>
<evidence type="ECO:0000313" key="10">
    <source>
        <dbReference type="Proteomes" id="UP000006671"/>
    </source>
</evidence>
<evidence type="ECO:0000256" key="7">
    <source>
        <dbReference type="SAM" id="Phobius"/>
    </source>
</evidence>
<evidence type="ECO:0000256" key="1">
    <source>
        <dbReference type="ARBA" id="ARBA00004141"/>
    </source>
</evidence>
<keyword evidence="3 7" id="KW-0812">Transmembrane</keyword>
<dbReference type="Proteomes" id="UP000006671">
    <property type="component" value="Unassembled WGS sequence"/>
</dbReference>
<dbReference type="InParanoid" id="D2VD23"/>
<dbReference type="EMBL" id="GG738864">
    <property type="protein sequence ID" value="EFC45253.1"/>
    <property type="molecule type" value="Genomic_DNA"/>
</dbReference>
<reference evidence="9 10" key="1">
    <citation type="journal article" date="2010" name="Cell">
        <title>The genome of Naegleria gruberi illuminates early eukaryotic versatility.</title>
        <authorList>
            <person name="Fritz-Laylin L.K."/>
            <person name="Prochnik S.E."/>
            <person name="Ginger M.L."/>
            <person name="Dacks J.B."/>
            <person name="Carpenter M.L."/>
            <person name="Field M.C."/>
            <person name="Kuo A."/>
            <person name="Paredez A."/>
            <person name="Chapman J."/>
            <person name="Pham J."/>
            <person name="Shu S."/>
            <person name="Neupane R."/>
            <person name="Cipriano M."/>
            <person name="Mancuso J."/>
            <person name="Tu H."/>
            <person name="Salamov A."/>
            <person name="Lindquist E."/>
            <person name="Shapiro H."/>
            <person name="Lucas S."/>
            <person name="Grigoriev I.V."/>
            <person name="Cande W.Z."/>
            <person name="Fulton C."/>
            <person name="Rokhsar D.S."/>
            <person name="Dawson S.C."/>
        </authorList>
    </citation>
    <scope>NUCLEOTIDE SEQUENCE [LARGE SCALE GENOMIC DNA]</scope>
    <source>
        <strain evidence="9 10">NEG-M</strain>
    </source>
</reference>
<feature type="chain" id="PRO_5003037474" evidence="8">
    <location>
        <begin position="27"/>
        <end position="192"/>
    </location>
</feature>
<proteinExistence type="inferred from homology"/>
<dbReference type="eggNOG" id="KOG1726">
    <property type="taxonomic scope" value="Eukaryota"/>
</dbReference>
<gene>
    <name evidence="9" type="ORF">NAEGRDRAFT_79513</name>
</gene>